<reference evidence="5 6" key="1">
    <citation type="submission" date="2018-11" db="EMBL/GenBank/DDBJ databases">
        <title>Whole genome sequence of Streptomyces paromomycinus NBRC 15454(T).</title>
        <authorList>
            <person name="Komaki H."/>
            <person name="Tamura T."/>
        </authorList>
    </citation>
    <scope>NUCLEOTIDE SEQUENCE [LARGE SCALE GENOMIC DNA]</scope>
    <source>
        <strain evidence="5 6">NBRC 15454</strain>
    </source>
</reference>
<feature type="compositionally biased region" description="Basic residues" evidence="3">
    <location>
        <begin position="246"/>
        <end position="261"/>
    </location>
</feature>
<dbReference type="PANTHER" id="PTHR22946:SF9">
    <property type="entry name" value="POLYKETIDE TRANSFERASE AF380"/>
    <property type="match status" value="1"/>
</dbReference>
<dbReference type="InterPro" id="IPR050261">
    <property type="entry name" value="FrsA_esterase"/>
</dbReference>
<keyword evidence="2 5" id="KW-0378">Hydrolase</keyword>
<feature type="region of interest" description="Disordered" evidence="3">
    <location>
        <begin position="335"/>
        <end position="375"/>
    </location>
</feature>
<evidence type="ECO:0000256" key="1">
    <source>
        <dbReference type="ARBA" id="ARBA00008645"/>
    </source>
</evidence>
<feature type="compositionally biased region" description="Basic residues" evidence="3">
    <location>
        <begin position="280"/>
        <end position="301"/>
    </location>
</feature>
<comment type="similarity">
    <text evidence="1">Belongs to the AB hydrolase superfamily.</text>
</comment>
<comment type="caution">
    <text evidence="5">The sequence shown here is derived from an EMBL/GenBank/DDBJ whole genome shotgun (WGS) entry which is preliminary data.</text>
</comment>
<dbReference type="Proteomes" id="UP000286746">
    <property type="component" value="Unassembled WGS sequence"/>
</dbReference>
<organism evidence="5 6">
    <name type="scientific">Streptomyces paromomycinus</name>
    <name type="common">Streptomyces rimosus subsp. paromomycinus</name>
    <dbReference type="NCBI Taxonomy" id="92743"/>
    <lineage>
        <taxon>Bacteria</taxon>
        <taxon>Bacillati</taxon>
        <taxon>Actinomycetota</taxon>
        <taxon>Actinomycetes</taxon>
        <taxon>Kitasatosporales</taxon>
        <taxon>Streptomycetaceae</taxon>
        <taxon>Streptomyces</taxon>
    </lineage>
</organism>
<dbReference type="EMBL" id="BHZD01000001">
    <property type="protein sequence ID" value="GCD48080.1"/>
    <property type="molecule type" value="Genomic_DNA"/>
</dbReference>
<name>A0A401WFL8_STREY</name>
<gene>
    <name evidence="5" type="ORF">GKJPGBOP_07876</name>
</gene>
<evidence type="ECO:0000256" key="2">
    <source>
        <dbReference type="ARBA" id="ARBA00022801"/>
    </source>
</evidence>
<dbReference type="InterPro" id="IPR029058">
    <property type="entry name" value="AB_hydrolase_fold"/>
</dbReference>
<dbReference type="PANTHER" id="PTHR22946">
    <property type="entry name" value="DIENELACTONE HYDROLASE DOMAIN-CONTAINING PROTEIN-RELATED"/>
    <property type="match status" value="1"/>
</dbReference>
<dbReference type="RefSeq" id="WP_246177871.1">
    <property type="nucleotide sequence ID" value="NZ_BHZD01000001.1"/>
</dbReference>
<dbReference type="GO" id="GO:0052689">
    <property type="term" value="F:carboxylic ester hydrolase activity"/>
    <property type="evidence" value="ECO:0007669"/>
    <property type="project" value="UniProtKB-ARBA"/>
</dbReference>
<protein>
    <submittedName>
        <fullName evidence="5">2,6-dihydropseudooxynicotine hydrolase</fullName>
    </submittedName>
</protein>
<proteinExistence type="inferred from homology"/>
<dbReference type="Pfam" id="PF05448">
    <property type="entry name" value="AXE1"/>
    <property type="match status" value="1"/>
</dbReference>
<evidence type="ECO:0000313" key="5">
    <source>
        <dbReference type="EMBL" id="GCD48080.1"/>
    </source>
</evidence>
<dbReference type="SUPFAM" id="SSF53474">
    <property type="entry name" value="alpha/beta-Hydrolases"/>
    <property type="match status" value="1"/>
</dbReference>
<feature type="compositionally biased region" description="Low complexity" evidence="3">
    <location>
        <begin position="270"/>
        <end position="279"/>
    </location>
</feature>
<dbReference type="Gene3D" id="3.40.50.1820">
    <property type="entry name" value="alpha/beta hydrolase"/>
    <property type="match status" value="2"/>
</dbReference>
<evidence type="ECO:0000259" key="4">
    <source>
        <dbReference type="Pfam" id="PF05448"/>
    </source>
</evidence>
<evidence type="ECO:0000313" key="6">
    <source>
        <dbReference type="Proteomes" id="UP000286746"/>
    </source>
</evidence>
<accession>A0A401WFL8</accession>
<sequence>MLPKAWATVAGQAERRAAHHEREGFARTAADLYLRAAVMWGRAQYSVFDADAPRTTAFRHHTDHCVDRLGRLRGDRVRRVVLDFEVQHLYALLHLPAGPVHERAISRYLDHLAGLPEVDAGRIGRFGISMSGYWGLRAAAADPRLAAPAAFEGVTGDFDTIFGRAQPTVKRNYMYMSGFRDEERFDRELAALLPLGDLVTRLTRPVLLGIGEFDELTPLEQARAIYERIPAPKEMRVYENEPHPPGRGRRRGLPLRRRVGRTRPERRAAGARPGRTALRTPRRHHSRRHRRPRLVARRRSGRAGQGPPVPVGLCQALSVPRETMVDDQRARGLRAAGRVRAPASGPRRIRAARAEETGGWAVPPGTAWPPNWRGV</sequence>
<dbReference type="AlphaFoldDB" id="A0A401WFL8"/>
<feature type="domain" description="Acetyl xylan esterase" evidence="4">
    <location>
        <begin position="109"/>
        <end position="244"/>
    </location>
</feature>
<keyword evidence="6" id="KW-1185">Reference proteome</keyword>
<evidence type="ECO:0000256" key="3">
    <source>
        <dbReference type="SAM" id="MobiDB-lite"/>
    </source>
</evidence>
<feature type="region of interest" description="Disordered" evidence="3">
    <location>
        <begin position="237"/>
        <end position="312"/>
    </location>
</feature>
<dbReference type="InterPro" id="IPR008391">
    <property type="entry name" value="AXE1_dom"/>
</dbReference>